<evidence type="ECO:0000313" key="1">
    <source>
        <dbReference type="EMBL" id="CAL2089593.1"/>
    </source>
</evidence>
<dbReference type="Proteomes" id="UP001497416">
    <property type="component" value="Unassembled WGS sequence"/>
</dbReference>
<reference evidence="1 2" key="1">
    <citation type="submission" date="2024-05" db="EMBL/GenBank/DDBJ databases">
        <authorList>
            <person name="Duchaud E."/>
        </authorList>
    </citation>
    <scope>NUCLEOTIDE SEQUENCE [LARGE SCALE GENOMIC DNA]</scope>
    <source>
        <strain evidence="1">Ena-SAMPLE-TAB-13-05-2024-13:56:06:370-140302</strain>
    </source>
</reference>
<gene>
    <name evidence="1" type="ORF">T190607A01A_30353</name>
</gene>
<evidence type="ECO:0000313" key="2">
    <source>
        <dbReference type="Proteomes" id="UP001497416"/>
    </source>
</evidence>
<keyword evidence="2" id="KW-1185">Reference proteome</keyword>
<protein>
    <submittedName>
        <fullName evidence="1">Uncharacterized protein</fullName>
    </submittedName>
</protein>
<dbReference type="EMBL" id="CAXIXY010000005">
    <property type="protein sequence ID" value="CAL2089593.1"/>
    <property type="molecule type" value="Genomic_DNA"/>
</dbReference>
<sequence>MEKAIHYHYIMYNSYTNITHLPPLYNLTRLNMTYTKRAIVTKRTFAKI</sequence>
<accession>A0ABP1ES21</accession>
<name>A0ABP1ES21_9FLAO</name>
<comment type="caution">
    <text evidence="1">The sequence shown here is derived from an EMBL/GenBank/DDBJ whole genome shotgun (WGS) entry which is preliminary data.</text>
</comment>
<organism evidence="1 2">
    <name type="scientific">Tenacibaculum platacis</name>
    <dbReference type="NCBI Taxonomy" id="3137852"/>
    <lineage>
        <taxon>Bacteria</taxon>
        <taxon>Pseudomonadati</taxon>
        <taxon>Bacteroidota</taxon>
        <taxon>Flavobacteriia</taxon>
        <taxon>Flavobacteriales</taxon>
        <taxon>Flavobacteriaceae</taxon>
        <taxon>Tenacibaculum</taxon>
    </lineage>
</organism>
<proteinExistence type="predicted"/>